<name>A0ACC2EXC1_DIPCM</name>
<sequence>MSSIINIQAKLTTILDPEDEDACGYGNLYMQGASCGGCYEIKCRNDTQCCNAGNLSVTITVTNNCSPPDDDYYLFYDAHFNMSKPAFSQISSRRAGYVPVLYRRVPCKKQGGIQFTLNGNRQLNLVLVSNVAGEGEVSAMSVKGRQMGWISKKPLVGQSLSFKVTTSDGKQATTYNVVPSNWQFGQTFSGNQIY</sequence>
<evidence type="ECO:0000313" key="2">
    <source>
        <dbReference type="Proteomes" id="UP001162992"/>
    </source>
</evidence>
<proteinExistence type="predicted"/>
<gene>
    <name evidence="1" type="ORF">O6H91_01G152200</name>
</gene>
<accession>A0ACC2EXC1</accession>
<reference evidence="2" key="1">
    <citation type="journal article" date="2024" name="Proc. Natl. Acad. Sci. U.S.A.">
        <title>Extraordinary preservation of gene collinearity over three hundred million years revealed in homosporous lycophytes.</title>
        <authorList>
            <person name="Li C."/>
            <person name="Wickell D."/>
            <person name="Kuo L.Y."/>
            <person name="Chen X."/>
            <person name="Nie B."/>
            <person name="Liao X."/>
            <person name="Peng D."/>
            <person name="Ji J."/>
            <person name="Jenkins J."/>
            <person name="Williams M."/>
            <person name="Shu S."/>
            <person name="Plott C."/>
            <person name="Barry K."/>
            <person name="Rajasekar S."/>
            <person name="Grimwood J."/>
            <person name="Han X."/>
            <person name="Sun S."/>
            <person name="Hou Z."/>
            <person name="He W."/>
            <person name="Dai G."/>
            <person name="Sun C."/>
            <person name="Schmutz J."/>
            <person name="Leebens-Mack J.H."/>
            <person name="Li F.W."/>
            <person name="Wang L."/>
        </authorList>
    </citation>
    <scope>NUCLEOTIDE SEQUENCE [LARGE SCALE GENOMIC DNA]</scope>
    <source>
        <strain evidence="2">cv. PW_Plant_1</strain>
    </source>
</reference>
<protein>
    <submittedName>
        <fullName evidence="1">Uncharacterized protein</fullName>
    </submittedName>
</protein>
<evidence type="ECO:0000313" key="1">
    <source>
        <dbReference type="EMBL" id="KAJ7571154.1"/>
    </source>
</evidence>
<organism evidence="1 2">
    <name type="scientific">Diphasiastrum complanatum</name>
    <name type="common">Issler's clubmoss</name>
    <name type="synonym">Lycopodium complanatum</name>
    <dbReference type="NCBI Taxonomy" id="34168"/>
    <lineage>
        <taxon>Eukaryota</taxon>
        <taxon>Viridiplantae</taxon>
        <taxon>Streptophyta</taxon>
        <taxon>Embryophyta</taxon>
        <taxon>Tracheophyta</taxon>
        <taxon>Lycopodiopsida</taxon>
        <taxon>Lycopodiales</taxon>
        <taxon>Lycopodiaceae</taxon>
        <taxon>Lycopodioideae</taxon>
        <taxon>Diphasiastrum</taxon>
    </lineage>
</organism>
<dbReference type="Proteomes" id="UP001162992">
    <property type="component" value="Chromosome 1"/>
</dbReference>
<keyword evidence="2" id="KW-1185">Reference proteome</keyword>
<dbReference type="EMBL" id="CM055092">
    <property type="protein sequence ID" value="KAJ7571154.1"/>
    <property type="molecule type" value="Genomic_DNA"/>
</dbReference>
<comment type="caution">
    <text evidence="1">The sequence shown here is derived from an EMBL/GenBank/DDBJ whole genome shotgun (WGS) entry which is preliminary data.</text>
</comment>